<dbReference type="HOGENOM" id="CLU_044997_3_2_1"/>
<dbReference type="OMA" id="YLEWFGS"/>
<dbReference type="Proteomes" id="UP000000305">
    <property type="component" value="Unassembled WGS sequence"/>
</dbReference>
<dbReference type="EMBL" id="GL734519">
    <property type="protein sequence ID" value="EFX61484.1"/>
    <property type="molecule type" value="Genomic_DNA"/>
</dbReference>
<evidence type="ECO:0000256" key="1">
    <source>
        <dbReference type="SAM" id="Coils"/>
    </source>
</evidence>
<dbReference type="STRING" id="6669.E9I3E5"/>
<dbReference type="PANTHER" id="PTHR43127">
    <property type="entry name" value="DEVELOPMENTALLY-REGULATED GTP-BINDING PROTEIN 2"/>
    <property type="match status" value="1"/>
</dbReference>
<dbReference type="GO" id="GO:0003924">
    <property type="term" value="F:GTPase activity"/>
    <property type="evidence" value="ECO:0007669"/>
    <property type="project" value="InterPro"/>
</dbReference>
<gene>
    <name evidence="2" type="ORF">DAPPUDRAFT_273174</name>
</gene>
<dbReference type="AlphaFoldDB" id="E9I3E5"/>
<keyword evidence="1" id="KW-0175">Coiled coil</keyword>
<protein>
    <submittedName>
        <fullName evidence="2">Uncharacterized protein</fullName>
    </submittedName>
</protein>
<dbReference type="InParanoid" id="E9I3E5"/>
<proteinExistence type="predicted"/>
<accession>E9I3E5</accession>
<reference evidence="2 3" key="1">
    <citation type="journal article" date="2011" name="Science">
        <title>The ecoresponsive genome of Daphnia pulex.</title>
        <authorList>
            <person name="Colbourne J.K."/>
            <person name="Pfrender M.E."/>
            <person name="Gilbert D."/>
            <person name="Thomas W.K."/>
            <person name="Tucker A."/>
            <person name="Oakley T.H."/>
            <person name="Tokishita S."/>
            <person name="Aerts A."/>
            <person name="Arnold G.J."/>
            <person name="Basu M.K."/>
            <person name="Bauer D.J."/>
            <person name="Caceres C.E."/>
            <person name="Carmel L."/>
            <person name="Casola C."/>
            <person name="Choi J.H."/>
            <person name="Detter J.C."/>
            <person name="Dong Q."/>
            <person name="Dusheyko S."/>
            <person name="Eads B.D."/>
            <person name="Frohlich T."/>
            <person name="Geiler-Samerotte K.A."/>
            <person name="Gerlach D."/>
            <person name="Hatcher P."/>
            <person name="Jogdeo S."/>
            <person name="Krijgsveld J."/>
            <person name="Kriventseva E.V."/>
            <person name="Kultz D."/>
            <person name="Laforsch C."/>
            <person name="Lindquist E."/>
            <person name="Lopez J."/>
            <person name="Manak J.R."/>
            <person name="Muller J."/>
            <person name="Pangilinan J."/>
            <person name="Patwardhan R.P."/>
            <person name="Pitluck S."/>
            <person name="Pritham E.J."/>
            <person name="Rechtsteiner A."/>
            <person name="Rho M."/>
            <person name="Rogozin I.B."/>
            <person name="Sakarya O."/>
            <person name="Salamov A."/>
            <person name="Schaack S."/>
            <person name="Shapiro H."/>
            <person name="Shiga Y."/>
            <person name="Skalitzky C."/>
            <person name="Smith Z."/>
            <person name="Souvorov A."/>
            <person name="Sung W."/>
            <person name="Tang Z."/>
            <person name="Tsuchiya D."/>
            <person name="Tu H."/>
            <person name="Vos H."/>
            <person name="Wang M."/>
            <person name="Wolf Y.I."/>
            <person name="Yamagata H."/>
            <person name="Yamada T."/>
            <person name="Ye Y."/>
            <person name="Shaw J.R."/>
            <person name="Andrews J."/>
            <person name="Crease T.J."/>
            <person name="Tang H."/>
            <person name="Lucas S.M."/>
            <person name="Robertson H.M."/>
            <person name="Bork P."/>
            <person name="Koonin E.V."/>
            <person name="Zdobnov E.M."/>
            <person name="Grigoriev I.V."/>
            <person name="Lynch M."/>
            <person name="Boore J.L."/>
        </authorList>
    </citation>
    <scope>NUCLEOTIDE SEQUENCE [LARGE SCALE GENOMIC DNA]</scope>
</reference>
<dbReference type="InterPro" id="IPR045001">
    <property type="entry name" value="DRG"/>
</dbReference>
<dbReference type="GO" id="GO:0005525">
    <property type="term" value="F:GTP binding"/>
    <property type="evidence" value="ECO:0007669"/>
    <property type="project" value="InterPro"/>
</dbReference>
<evidence type="ECO:0000313" key="2">
    <source>
        <dbReference type="EMBL" id="EFX61484.1"/>
    </source>
</evidence>
<evidence type="ECO:0000313" key="3">
    <source>
        <dbReference type="Proteomes" id="UP000000305"/>
    </source>
</evidence>
<dbReference type="Gene3D" id="6.10.140.1070">
    <property type="match status" value="1"/>
</dbReference>
<keyword evidence="3" id="KW-1185">Reference proteome</keyword>
<feature type="coiled-coil region" evidence="1">
    <location>
        <begin position="1"/>
        <end position="28"/>
    </location>
</feature>
<dbReference type="KEGG" id="dpx:DAPPUDRAFT_273174"/>
<sequence length="79" mass="8461">MSGVLERIAAIEAEMAKINENKRLLNISSQRLLKARLAKLRRKVLTLKSGGGGHGEGFNVAKTGDAVLGLLVNPIIDPQ</sequence>
<organism evidence="2 3">
    <name type="scientific">Daphnia pulex</name>
    <name type="common">Water flea</name>
    <dbReference type="NCBI Taxonomy" id="6669"/>
    <lineage>
        <taxon>Eukaryota</taxon>
        <taxon>Metazoa</taxon>
        <taxon>Ecdysozoa</taxon>
        <taxon>Arthropoda</taxon>
        <taxon>Crustacea</taxon>
        <taxon>Branchiopoda</taxon>
        <taxon>Diplostraca</taxon>
        <taxon>Cladocera</taxon>
        <taxon>Anomopoda</taxon>
        <taxon>Daphniidae</taxon>
        <taxon>Daphnia</taxon>
    </lineage>
</organism>
<dbReference type="OrthoDB" id="603at2759"/>
<name>E9I3E5_DAPPU</name>